<feature type="region of interest" description="Disordered" evidence="1">
    <location>
        <begin position="1"/>
        <end position="37"/>
    </location>
</feature>
<keyword evidence="2" id="KW-0472">Membrane</keyword>
<dbReference type="EMBL" id="JAPQKI010000003">
    <property type="protein sequence ID" value="KAJ5109938.1"/>
    <property type="molecule type" value="Genomic_DNA"/>
</dbReference>
<sequence length="256" mass="27239">MPSGPVPAVGAPEMPNGEITRHRKRRSTHSPGGSDQVGVIDCSNRKVWGMPTTPPITFPNRTVNPADAAWHIPGKTFAADINHAAGSTGVLENGLCLTILGCLHALRLTRGIRFLAAIHAAPAPVRVGVSLGESPGSPCSRIHLLSWTQACGVPCSPLMLEDDALPQGEVIGIVIGAIALFSIISVLPILLVWHRRRRNAASTTHITNNNLALNPSMEQVSVERWLEEQNATSDVELYAHDTCSILGVWAFGVPAS</sequence>
<dbReference type="AlphaFoldDB" id="A0A9W9G0Y0"/>
<organism evidence="3 4">
    <name type="scientific">Penicillium argentinense</name>
    <dbReference type="NCBI Taxonomy" id="1131581"/>
    <lineage>
        <taxon>Eukaryota</taxon>
        <taxon>Fungi</taxon>
        <taxon>Dikarya</taxon>
        <taxon>Ascomycota</taxon>
        <taxon>Pezizomycotina</taxon>
        <taxon>Eurotiomycetes</taxon>
        <taxon>Eurotiomycetidae</taxon>
        <taxon>Eurotiales</taxon>
        <taxon>Aspergillaceae</taxon>
        <taxon>Penicillium</taxon>
    </lineage>
</organism>
<name>A0A9W9G0Y0_9EURO</name>
<evidence type="ECO:0000256" key="1">
    <source>
        <dbReference type="SAM" id="MobiDB-lite"/>
    </source>
</evidence>
<dbReference type="Proteomes" id="UP001149074">
    <property type="component" value="Unassembled WGS sequence"/>
</dbReference>
<evidence type="ECO:0000256" key="2">
    <source>
        <dbReference type="SAM" id="Phobius"/>
    </source>
</evidence>
<comment type="caution">
    <text evidence="3">The sequence shown here is derived from an EMBL/GenBank/DDBJ whole genome shotgun (WGS) entry which is preliminary data.</text>
</comment>
<gene>
    <name evidence="3" type="ORF">N7532_002583</name>
</gene>
<evidence type="ECO:0000313" key="3">
    <source>
        <dbReference type="EMBL" id="KAJ5109938.1"/>
    </source>
</evidence>
<dbReference type="GeneID" id="81354056"/>
<dbReference type="OrthoDB" id="8062037at2759"/>
<reference evidence="3" key="2">
    <citation type="journal article" date="2023" name="IMA Fungus">
        <title>Comparative genomic study of the Penicillium genus elucidates a diverse pangenome and 15 lateral gene transfer events.</title>
        <authorList>
            <person name="Petersen C."/>
            <person name="Sorensen T."/>
            <person name="Nielsen M.R."/>
            <person name="Sondergaard T.E."/>
            <person name="Sorensen J.L."/>
            <person name="Fitzpatrick D.A."/>
            <person name="Frisvad J.C."/>
            <person name="Nielsen K.L."/>
        </authorList>
    </citation>
    <scope>NUCLEOTIDE SEQUENCE</scope>
    <source>
        <strain evidence="3">IBT 30761</strain>
    </source>
</reference>
<keyword evidence="2" id="KW-0812">Transmembrane</keyword>
<evidence type="ECO:0000313" key="4">
    <source>
        <dbReference type="Proteomes" id="UP001149074"/>
    </source>
</evidence>
<keyword evidence="4" id="KW-1185">Reference proteome</keyword>
<accession>A0A9W9G0Y0</accession>
<proteinExistence type="predicted"/>
<feature type="transmembrane region" description="Helical" evidence="2">
    <location>
        <begin position="170"/>
        <end position="193"/>
    </location>
</feature>
<reference evidence="3" key="1">
    <citation type="submission" date="2022-11" db="EMBL/GenBank/DDBJ databases">
        <authorList>
            <person name="Petersen C."/>
        </authorList>
    </citation>
    <scope>NUCLEOTIDE SEQUENCE</scope>
    <source>
        <strain evidence="3">IBT 30761</strain>
    </source>
</reference>
<protein>
    <submittedName>
        <fullName evidence="3">Uncharacterized protein</fullName>
    </submittedName>
</protein>
<dbReference type="RefSeq" id="XP_056478049.1">
    <property type="nucleotide sequence ID" value="XM_056615077.1"/>
</dbReference>
<keyword evidence="2" id="KW-1133">Transmembrane helix</keyword>